<accession>A0A9D1ELW9</accession>
<protein>
    <submittedName>
        <fullName evidence="5">Class I SAM-dependent methyltransferase</fullName>
    </submittedName>
</protein>
<evidence type="ECO:0000256" key="1">
    <source>
        <dbReference type="ARBA" id="ARBA00022603"/>
    </source>
</evidence>
<reference evidence="5" key="2">
    <citation type="journal article" date="2021" name="PeerJ">
        <title>Extensive microbial diversity within the chicken gut microbiome revealed by metagenomics and culture.</title>
        <authorList>
            <person name="Gilroy R."/>
            <person name="Ravi A."/>
            <person name="Getino M."/>
            <person name="Pursley I."/>
            <person name="Horton D.L."/>
            <person name="Alikhan N.F."/>
            <person name="Baker D."/>
            <person name="Gharbi K."/>
            <person name="Hall N."/>
            <person name="Watson M."/>
            <person name="Adriaenssens E.M."/>
            <person name="Foster-Nyarko E."/>
            <person name="Jarju S."/>
            <person name="Secka A."/>
            <person name="Antonio M."/>
            <person name="Oren A."/>
            <person name="Chaudhuri R.R."/>
            <person name="La Ragione R."/>
            <person name="Hildebrand F."/>
            <person name="Pallen M.J."/>
        </authorList>
    </citation>
    <scope>NUCLEOTIDE SEQUENCE</scope>
    <source>
        <strain evidence="5">ChiSxjej1B13-7041</strain>
    </source>
</reference>
<dbReference type="Pfam" id="PF08241">
    <property type="entry name" value="Methyltransf_11"/>
    <property type="match status" value="1"/>
</dbReference>
<feature type="domain" description="Methyltransferase type 11" evidence="4">
    <location>
        <begin position="47"/>
        <end position="144"/>
    </location>
</feature>
<keyword evidence="1 5" id="KW-0489">Methyltransferase</keyword>
<evidence type="ECO:0000313" key="6">
    <source>
        <dbReference type="Proteomes" id="UP000886841"/>
    </source>
</evidence>
<dbReference type="GO" id="GO:0008757">
    <property type="term" value="F:S-adenosylmethionine-dependent methyltransferase activity"/>
    <property type="evidence" value="ECO:0007669"/>
    <property type="project" value="InterPro"/>
</dbReference>
<organism evidence="5 6">
    <name type="scientific">Candidatus Egerieimonas intestinavium</name>
    <dbReference type="NCBI Taxonomy" id="2840777"/>
    <lineage>
        <taxon>Bacteria</taxon>
        <taxon>Bacillati</taxon>
        <taxon>Bacillota</taxon>
        <taxon>Clostridia</taxon>
        <taxon>Lachnospirales</taxon>
        <taxon>Lachnospiraceae</taxon>
        <taxon>Lachnospiraceae incertae sedis</taxon>
        <taxon>Candidatus Egerieimonas</taxon>
    </lineage>
</organism>
<dbReference type="GO" id="GO:0032259">
    <property type="term" value="P:methylation"/>
    <property type="evidence" value="ECO:0007669"/>
    <property type="project" value="UniProtKB-KW"/>
</dbReference>
<dbReference type="PANTHER" id="PTHR43464:SF19">
    <property type="entry name" value="UBIQUINONE BIOSYNTHESIS O-METHYLTRANSFERASE, MITOCHONDRIAL"/>
    <property type="match status" value="1"/>
</dbReference>
<dbReference type="AlphaFoldDB" id="A0A9D1ELW9"/>
<reference evidence="5" key="1">
    <citation type="submission" date="2020-10" db="EMBL/GenBank/DDBJ databases">
        <authorList>
            <person name="Gilroy R."/>
        </authorList>
    </citation>
    <scope>NUCLEOTIDE SEQUENCE</scope>
    <source>
        <strain evidence="5">ChiSxjej1B13-7041</strain>
    </source>
</reference>
<comment type="caution">
    <text evidence="5">The sequence shown here is derived from an EMBL/GenBank/DDBJ whole genome shotgun (WGS) entry which is preliminary data.</text>
</comment>
<evidence type="ECO:0000256" key="3">
    <source>
        <dbReference type="ARBA" id="ARBA00022691"/>
    </source>
</evidence>
<evidence type="ECO:0000259" key="4">
    <source>
        <dbReference type="Pfam" id="PF08241"/>
    </source>
</evidence>
<sequence length="263" mass="29908">MKTNSYITDFYNHYDEDSRLAVRHGSVEFLTTMRYIEKYSKPGNRVLEVGAGTGRYSHALARQGYEVDAVELVEHNIEVFRRNTQPGERVTISQGNALDLSAFADDSYDLTLLLGPLYHLYSQEDKRQAIGEAIRVTRPGGVIFAAYVISDGCLVDEGFHRGNISVGQYVKDGLLDPVTFGAKSEPKDLFELVRREDVDELMEVFPTRRLHYVATDGCALFMREAVDQMDEETFALYMNYHFATCEREDFLGLTSHALDIFQK</sequence>
<keyword evidence="3" id="KW-0949">S-adenosyl-L-methionine</keyword>
<name>A0A9D1ELW9_9FIRM</name>
<dbReference type="EMBL" id="DVHU01000112">
    <property type="protein sequence ID" value="HIR94253.1"/>
    <property type="molecule type" value="Genomic_DNA"/>
</dbReference>
<evidence type="ECO:0000256" key="2">
    <source>
        <dbReference type="ARBA" id="ARBA00022679"/>
    </source>
</evidence>
<dbReference type="InterPro" id="IPR013216">
    <property type="entry name" value="Methyltransf_11"/>
</dbReference>
<dbReference type="CDD" id="cd02440">
    <property type="entry name" value="AdoMet_MTases"/>
    <property type="match status" value="1"/>
</dbReference>
<dbReference type="InterPro" id="IPR029063">
    <property type="entry name" value="SAM-dependent_MTases_sf"/>
</dbReference>
<keyword evidence="2" id="KW-0808">Transferase</keyword>
<proteinExistence type="predicted"/>
<dbReference type="Proteomes" id="UP000886841">
    <property type="component" value="Unassembled WGS sequence"/>
</dbReference>
<gene>
    <name evidence="5" type="ORF">IAB98_12620</name>
</gene>
<evidence type="ECO:0000313" key="5">
    <source>
        <dbReference type="EMBL" id="HIR94253.1"/>
    </source>
</evidence>
<dbReference type="SUPFAM" id="SSF53335">
    <property type="entry name" value="S-adenosyl-L-methionine-dependent methyltransferases"/>
    <property type="match status" value="1"/>
</dbReference>
<dbReference type="Gene3D" id="3.40.50.150">
    <property type="entry name" value="Vaccinia Virus protein VP39"/>
    <property type="match status" value="1"/>
</dbReference>
<dbReference type="PANTHER" id="PTHR43464">
    <property type="entry name" value="METHYLTRANSFERASE"/>
    <property type="match status" value="1"/>
</dbReference>